<proteinExistence type="predicted"/>
<organism evidence="1">
    <name type="scientific">hydrothermal vent metagenome</name>
    <dbReference type="NCBI Taxonomy" id="652676"/>
    <lineage>
        <taxon>unclassified sequences</taxon>
        <taxon>metagenomes</taxon>
        <taxon>ecological metagenomes</taxon>
    </lineage>
</organism>
<dbReference type="EMBL" id="UOEU01000238">
    <property type="protein sequence ID" value="VAW31512.1"/>
    <property type="molecule type" value="Genomic_DNA"/>
</dbReference>
<dbReference type="AlphaFoldDB" id="A0A3B0UYG4"/>
<protein>
    <submittedName>
        <fullName evidence="1">Uncharacterized protein</fullName>
    </submittedName>
</protein>
<reference evidence="1" key="1">
    <citation type="submission" date="2018-06" db="EMBL/GenBank/DDBJ databases">
        <authorList>
            <person name="Zhirakovskaya E."/>
        </authorList>
    </citation>
    <scope>NUCLEOTIDE SEQUENCE</scope>
</reference>
<sequence>MFRRFLGLLMLLIALGGIALAVFGVRLGQQMVDNVAANLDQTLLLTSQSLDTVSGTLLLAKSSITDVNSVLETAEIVADDLAQTVNETRPLLSQISTVTSEQVPDSLETIQGAFPSLEQAAGVIDRTLVTLNGFRIDEQILGLDFQYNLGIDYAPEVPFDQSVRELGEGLEGLPESLRSLQIYINVTNGNLQTVSQDIRTLADDLSVVNGRIAELDPILDEYIILITQTNDRTRQMRAQVNGEVESVKNGITLVMVWLAVTQIAPLYLGWELLTNRRQTAVAVE</sequence>
<evidence type="ECO:0000313" key="1">
    <source>
        <dbReference type="EMBL" id="VAW31512.1"/>
    </source>
</evidence>
<gene>
    <name evidence="1" type="ORF">MNBD_CHLOROFLEXI01-1387</name>
</gene>
<accession>A0A3B0UYG4</accession>
<name>A0A3B0UYG4_9ZZZZ</name>